<name>A0A366HPP3_9BACT</name>
<feature type="coiled-coil region" evidence="1">
    <location>
        <begin position="120"/>
        <end position="147"/>
    </location>
</feature>
<evidence type="ECO:0000313" key="2">
    <source>
        <dbReference type="EMBL" id="RBP45084.1"/>
    </source>
</evidence>
<proteinExistence type="predicted"/>
<evidence type="ECO:0000256" key="1">
    <source>
        <dbReference type="SAM" id="Coils"/>
    </source>
</evidence>
<accession>A0A366HPP3</accession>
<keyword evidence="3" id="KW-1185">Reference proteome</keyword>
<comment type="caution">
    <text evidence="2">The sequence shown here is derived from an EMBL/GenBank/DDBJ whole genome shotgun (WGS) entry which is preliminary data.</text>
</comment>
<protein>
    <submittedName>
        <fullName evidence="2">Uncharacterized protein</fullName>
    </submittedName>
</protein>
<organism evidence="2 3">
    <name type="scientific">Roseimicrobium gellanilyticum</name>
    <dbReference type="NCBI Taxonomy" id="748857"/>
    <lineage>
        <taxon>Bacteria</taxon>
        <taxon>Pseudomonadati</taxon>
        <taxon>Verrucomicrobiota</taxon>
        <taxon>Verrucomicrobiia</taxon>
        <taxon>Verrucomicrobiales</taxon>
        <taxon>Verrucomicrobiaceae</taxon>
        <taxon>Roseimicrobium</taxon>
    </lineage>
</organism>
<sequence>MKLRKFLENWDMTGLKVNTGFLEMEWAPQEKDREAAWELYVEMLTRIVTQPLPKEHGDEKSALESVHSLFPTTREILRRKGRECVQLTKIAVIVLNQIVRPFTTKWHSADLNAFGDATKREDFRKDLEQLQKVLKDYTRALADIAQVEDLTTMNTP</sequence>
<dbReference type="RefSeq" id="WP_113958227.1">
    <property type="nucleotide sequence ID" value="NZ_QNRR01000003.1"/>
</dbReference>
<dbReference type="Proteomes" id="UP000253426">
    <property type="component" value="Unassembled WGS sequence"/>
</dbReference>
<dbReference type="EMBL" id="QNRR01000003">
    <property type="protein sequence ID" value="RBP45084.1"/>
    <property type="molecule type" value="Genomic_DNA"/>
</dbReference>
<evidence type="ECO:0000313" key="3">
    <source>
        <dbReference type="Proteomes" id="UP000253426"/>
    </source>
</evidence>
<keyword evidence="1" id="KW-0175">Coiled coil</keyword>
<gene>
    <name evidence="2" type="ORF">DES53_10380</name>
</gene>
<reference evidence="2 3" key="1">
    <citation type="submission" date="2018-06" db="EMBL/GenBank/DDBJ databases">
        <title>Genomic Encyclopedia of Type Strains, Phase IV (KMG-IV): sequencing the most valuable type-strain genomes for metagenomic binning, comparative biology and taxonomic classification.</title>
        <authorList>
            <person name="Goeker M."/>
        </authorList>
    </citation>
    <scope>NUCLEOTIDE SEQUENCE [LARGE SCALE GENOMIC DNA]</scope>
    <source>
        <strain evidence="2 3">DSM 25532</strain>
    </source>
</reference>
<dbReference type="OrthoDB" id="511218at2"/>
<dbReference type="AlphaFoldDB" id="A0A366HPP3"/>